<comment type="caution">
    <text evidence="2">The sequence shown here is derived from an EMBL/GenBank/DDBJ whole genome shotgun (WGS) entry which is preliminary data.</text>
</comment>
<evidence type="ECO:0000313" key="3">
    <source>
        <dbReference type="Proteomes" id="UP001359559"/>
    </source>
</evidence>
<accession>A0AAN9IUM0</accession>
<keyword evidence="3" id="KW-1185">Reference proteome</keyword>
<gene>
    <name evidence="2" type="ORF">RJT34_21815</name>
</gene>
<keyword evidence="1" id="KW-1133">Transmembrane helix</keyword>
<organism evidence="2 3">
    <name type="scientific">Clitoria ternatea</name>
    <name type="common">Butterfly pea</name>
    <dbReference type="NCBI Taxonomy" id="43366"/>
    <lineage>
        <taxon>Eukaryota</taxon>
        <taxon>Viridiplantae</taxon>
        <taxon>Streptophyta</taxon>
        <taxon>Embryophyta</taxon>
        <taxon>Tracheophyta</taxon>
        <taxon>Spermatophyta</taxon>
        <taxon>Magnoliopsida</taxon>
        <taxon>eudicotyledons</taxon>
        <taxon>Gunneridae</taxon>
        <taxon>Pentapetalae</taxon>
        <taxon>rosids</taxon>
        <taxon>fabids</taxon>
        <taxon>Fabales</taxon>
        <taxon>Fabaceae</taxon>
        <taxon>Papilionoideae</taxon>
        <taxon>50 kb inversion clade</taxon>
        <taxon>NPAAA clade</taxon>
        <taxon>indigoferoid/millettioid clade</taxon>
        <taxon>Phaseoleae</taxon>
        <taxon>Clitoria</taxon>
    </lineage>
</organism>
<protein>
    <submittedName>
        <fullName evidence="2">Uncharacterized protein</fullName>
    </submittedName>
</protein>
<proteinExistence type="predicted"/>
<dbReference type="AlphaFoldDB" id="A0AAN9IUM0"/>
<dbReference type="EMBL" id="JAYKXN010000005">
    <property type="protein sequence ID" value="KAK7286660.1"/>
    <property type="molecule type" value="Genomic_DNA"/>
</dbReference>
<sequence>MLLLLLGEEGGGVWCLWREVRGGSCFCFLFSFLLWIGNKLSCFGLAFMLFKVKIRIDSNVNSRIRIYAQGNLIN</sequence>
<reference evidence="2 3" key="1">
    <citation type="submission" date="2024-01" db="EMBL/GenBank/DDBJ databases">
        <title>The genomes of 5 underutilized Papilionoideae crops provide insights into root nodulation and disease resistance.</title>
        <authorList>
            <person name="Yuan L."/>
        </authorList>
    </citation>
    <scope>NUCLEOTIDE SEQUENCE [LARGE SCALE GENOMIC DNA]</scope>
    <source>
        <strain evidence="2">LY-2023</strain>
        <tissue evidence="2">Leaf</tissue>
    </source>
</reference>
<dbReference type="Proteomes" id="UP001359559">
    <property type="component" value="Unassembled WGS sequence"/>
</dbReference>
<feature type="transmembrane region" description="Helical" evidence="1">
    <location>
        <begin position="20"/>
        <end position="50"/>
    </location>
</feature>
<evidence type="ECO:0000256" key="1">
    <source>
        <dbReference type="SAM" id="Phobius"/>
    </source>
</evidence>
<name>A0AAN9IUM0_CLITE</name>
<evidence type="ECO:0000313" key="2">
    <source>
        <dbReference type="EMBL" id="KAK7286660.1"/>
    </source>
</evidence>
<keyword evidence="1" id="KW-0472">Membrane</keyword>
<keyword evidence="1" id="KW-0812">Transmembrane</keyword>